<keyword evidence="1" id="KW-0472">Membrane</keyword>
<dbReference type="AlphaFoldDB" id="A0A511JK70"/>
<dbReference type="EMBL" id="BJWH01000008">
    <property type="protein sequence ID" value="GEL98346.1"/>
    <property type="molecule type" value="Genomic_DNA"/>
</dbReference>
<organism evidence="2 3">
    <name type="scientific">Cellulomonas terrae</name>
    <dbReference type="NCBI Taxonomy" id="311234"/>
    <lineage>
        <taxon>Bacteria</taxon>
        <taxon>Bacillati</taxon>
        <taxon>Actinomycetota</taxon>
        <taxon>Actinomycetes</taxon>
        <taxon>Micrococcales</taxon>
        <taxon>Cellulomonadaceae</taxon>
        <taxon>Cellulomonas</taxon>
    </lineage>
</organism>
<gene>
    <name evidence="2" type="ORF">CTE05_18930</name>
</gene>
<protein>
    <submittedName>
        <fullName evidence="2">Uncharacterized protein</fullName>
    </submittedName>
</protein>
<comment type="caution">
    <text evidence="2">The sequence shown here is derived from an EMBL/GenBank/DDBJ whole genome shotgun (WGS) entry which is preliminary data.</text>
</comment>
<dbReference type="Proteomes" id="UP000321049">
    <property type="component" value="Unassembled WGS sequence"/>
</dbReference>
<evidence type="ECO:0000313" key="2">
    <source>
        <dbReference type="EMBL" id="GEL98346.1"/>
    </source>
</evidence>
<keyword evidence="3" id="KW-1185">Reference proteome</keyword>
<proteinExistence type="predicted"/>
<accession>A0A511JK70</accession>
<feature type="transmembrane region" description="Helical" evidence="1">
    <location>
        <begin position="92"/>
        <end position="110"/>
    </location>
</feature>
<name>A0A511JK70_9CELL</name>
<dbReference type="OrthoDB" id="1551186at2"/>
<dbReference type="Pfam" id="PF19851">
    <property type="entry name" value="DUF6326"/>
    <property type="match status" value="1"/>
</dbReference>
<evidence type="ECO:0000256" key="1">
    <source>
        <dbReference type="SAM" id="Phobius"/>
    </source>
</evidence>
<keyword evidence="1" id="KW-0812">Transmembrane</keyword>
<feature type="transmembrane region" description="Helical" evidence="1">
    <location>
        <begin position="116"/>
        <end position="137"/>
    </location>
</feature>
<sequence length="164" mass="18248">MRNREDHTTALDESRLPVRAKLVAAWTSLMFLYAYVDIIGFFVPGKIDDILVGVVFEFDITQALLTGFLVLMAIPILMVVLSATLPARASRIANLVVASIQIPFAMFNAVGETWTFYYWGAVVLELVLLAAILRLAWTWPSRVASPVTTTASVYDETHQTQRLA</sequence>
<reference evidence="2 3" key="1">
    <citation type="submission" date="2019-07" db="EMBL/GenBank/DDBJ databases">
        <title>Whole genome shotgun sequence of Cellulomonas terrae NBRC 100819.</title>
        <authorList>
            <person name="Hosoyama A."/>
            <person name="Uohara A."/>
            <person name="Ohji S."/>
            <person name="Ichikawa N."/>
        </authorList>
    </citation>
    <scope>NUCLEOTIDE SEQUENCE [LARGE SCALE GENOMIC DNA]</scope>
    <source>
        <strain evidence="2 3">NBRC 100819</strain>
    </source>
</reference>
<keyword evidence="1" id="KW-1133">Transmembrane helix</keyword>
<feature type="transmembrane region" description="Helical" evidence="1">
    <location>
        <begin position="63"/>
        <end position="85"/>
    </location>
</feature>
<dbReference type="InterPro" id="IPR046289">
    <property type="entry name" value="DUF6326"/>
</dbReference>
<feature type="transmembrane region" description="Helical" evidence="1">
    <location>
        <begin position="21"/>
        <end position="43"/>
    </location>
</feature>
<evidence type="ECO:0000313" key="3">
    <source>
        <dbReference type="Proteomes" id="UP000321049"/>
    </source>
</evidence>